<evidence type="ECO:0000313" key="2">
    <source>
        <dbReference type="EMBL" id="MBB3969446.1"/>
    </source>
</evidence>
<accession>A0ABR6I8R8</accession>
<protein>
    <submittedName>
        <fullName evidence="2">Uncharacterized protein</fullName>
    </submittedName>
</protein>
<dbReference type="RefSeq" id="WP_158285265.1">
    <property type="nucleotide sequence ID" value="NZ_SNQG01000004.1"/>
</dbReference>
<keyword evidence="1" id="KW-0812">Transmembrane</keyword>
<gene>
    <name evidence="2" type="ORF">GGR35_002049</name>
</gene>
<feature type="transmembrane region" description="Helical" evidence="1">
    <location>
        <begin position="55"/>
        <end position="76"/>
    </location>
</feature>
<keyword evidence="3" id="KW-1185">Reference proteome</keyword>
<evidence type="ECO:0000256" key="1">
    <source>
        <dbReference type="SAM" id="Phobius"/>
    </source>
</evidence>
<name>A0ABR6I8R8_9SPHI</name>
<keyword evidence="1" id="KW-1133">Transmembrane helix</keyword>
<comment type="caution">
    <text evidence="2">The sequence shown here is derived from an EMBL/GenBank/DDBJ whole genome shotgun (WGS) entry which is preliminary data.</text>
</comment>
<evidence type="ECO:0000313" key="3">
    <source>
        <dbReference type="Proteomes" id="UP000583101"/>
    </source>
</evidence>
<reference evidence="2 3" key="1">
    <citation type="submission" date="2020-08" db="EMBL/GenBank/DDBJ databases">
        <title>Genomic Encyclopedia of Type Strains, Phase IV (KMG-IV): sequencing the most valuable type-strain genomes for metagenomic binning, comparative biology and taxonomic classification.</title>
        <authorList>
            <person name="Goeker M."/>
        </authorList>
    </citation>
    <scope>NUCLEOTIDE SEQUENCE [LARGE SCALE GENOMIC DNA]</scope>
    <source>
        <strain evidence="2 3">DSM 100995</strain>
    </source>
</reference>
<proteinExistence type="predicted"/>
<dbReference type="Proteomes" id="UP000583101">
    <property type="component" value="Unassembled WGS sequence"/>
</dbReference>
<keyword evidence="1" id="KW-0472">Membrane</keyword>
<organism evidence="2 3">
    <name type="scientific">Mucilaginibacter phyllosphaerae</name>
    <dbReference type="NCBI Taxonomy" id="1812349"/>
    <lineage>
        <taxon>Bacteria</taxon>
        <taxon>Pseudomonadati</taxon>
        <taxon>Bacteroidota</taxon>
        <taxon>Sphingobacteriia</taxon>
        <taxon>Sphingobacteriales</taxon>
        <taxon>Sphingobacteriaceae</taxon>
        <taxon>Mucilaginibacter</taxon>
    </lineage>
</organism>
<dbReference type="EMBL" id="JACIEG010000003">
    <property type="protein sequence ID" value="MBB3969446.1"/>
    <property type="molecule type" value="Genomic_DNA"/>
</dbReference>
<sequence length="80" mass="9501">MDVTYLIDYARSVHFRKVFYLISIVLVAILLVLKYKLLPQINRRENLTQRILRRIFDTLVVLTFCTMAVASIFFWMSGNE</sequence>
<feature type="transmembrane region" description="Helical" evidence="1">
    <location>
        <begin position="18"/>
        <end position="35"/>
    </location>
</feature>